<dbReference type="NCBIfam" id="NF003952">
    <property type="entry name" value="PRK05450.1-5"/>
    <property type="match status" value="1"/>
</dbReference>
<dbReference type="EC" id="2.7.7.38" evidence="3"/>
<proteinExistence type="predicted"/>
<protein>
    <submittedName>
        <fullName evidence="3">3-deoxy-manno-octulosonate cytidylyltransferase (CMP-KDO synthetase)</fullName>
        <ecNumber evidence="3">2.7.7.38</ecNumber>
    </submittedName>
</protein>
<reference evidence="3" key="1">
    <citation type="submission" date="2023-07" db="EMBL/GenBank/DDBJ databases">
        <authorList>
            <person name="Pelsma A.J. K."/>
        </authorList>
    </citation>
    <scope>NUCLEOTIDE SEQUENCE</scope>
</reference>
<dbReference type="Pfam" id="PF02348">
    <property type="entry name" value="CTP_transf_3"/>
    <property type="match status" value="1"/>
</dbReference>
<dbReference type="GO" id="GO:0008690">
    <property type="term" value="F:3-deoxy-manno-octulosonate cytidylyltransferase activity"/>
    <property type="evidence" value="ECO:0007669"/>
    <property type="project" value="UniProtKB-EC"/>
</dbReference>
<dbReference type="SUPFAM" id="SSF53448">
    <property type="entry name" value="Nucleotide-diphospho-sugar transferases"/>
    <property type="match status" value="1"/>
</dbReference>
<dbReference type="EMBL" id="OY288114">
    <property type="protein sequence ID" value="CAJ0852029.1"/>
    <property type="molecule type" value="Genomic_DNA"/>
</dbReference>
<dbReference type="InterPro" id="IPR003329">
    <property type="entry name" value="Cytidylyl_trans"/>
</dbReference>
<keyword evidence="2 3" id="KW-0548">Nucleotidyltransferase</keyword>
<dbReference type="CDD" id="cd02517">
    <property type="entry name" value="CMP-KDO-Synthetase"/>
    <property type="match status" value="1"/>
</dbReference>
<evidence type="ECO:0000256" key="1">
    <source>
        <dbReference type="ARBA" id="ARBA00022679"/>
    </source>
</evidence>
<organism evidence="3">
    <name type="scientific">freshwater sediment metagenome</name>
    <dbReference type="NCBI Taxonomy" id="556182"/>
    <lineage>
        <taxon>unclassified sequences</taxon>
        <taxon>metagenomes</taxon>
        <taxon>ecological metagenomes</taxon>
    </lineage>
</organism>
<dbReference type="PANTHER" id="PTHR42866">
    <property type="entry name" value="3-DEOXY-MANNO-OCTULOSONATE CYTIDYLYLTRANSFERASE"/>
    <property type="match status" value="1"/>
</dbReference>
<name>A0AA48RCV7_9ZZZZ</name>
<dbReference type="GO" id="GO:0005829">
    <property type="term" value="C:cytosol"/>
    <property type="evidence" value="ECO:0007669"/>
    <property type="project" value="TreeGrafter"/>
</dbReference>
<dbReference type="InterPro" id="IPR029044">
    <property type="entry name" value="Nucleotide-diphossugar_trans"/>
</dbReference>
<dbReference type="PANTHER" id="PTHR42866:SF2">
    <property type="entry name" value="3-DEOXY-MANNO-OCTULOSONATE CYTIDYLYLTRANSFERASE, MITOCHONDRIAL"/>
    <property type="match status" value="1"/>
</dbReference>
<dbReference type="Gene3D" id="3.90.550.10">
    <property type="entry name" value="Spore Coat Polysaccharide Biosynthesis Protein SpsA, Chain A"/>
    <property type="match status" value="1"/>
</dbReference>
<evidence type="ECO:0000313" key="3">
    <source>
        <dbReference type="EMBL" id="CAJ0852029.1"/>
    </source>
</evidence>
<accession>A0AA48RCV7</accession>
<dbReference type="NCBIfam" id="NF003950">
    <property type="entry name" value="PRK05450.1-3"/>
    <property type="match status" value="1"/>
</dbReference>
<dbReference type="AlphaFoldDB" id="A0AA48RCV7"/>
<gene>
    <name evidence="3" type="primary">kdsB</name>
    <name evidence="3" type="ORF">AMST5_00505</name>
</gene>
<sequence length="263" mass="29131">MKTAIVIPARYASSRFPGKPLHPVLGVSMLERVWRIATSIENDARPLIATEDQRIVDFAESFGARAVLTSESCVNGTERTAEALKTAGVDADIVVNLQGDALLTPPWVLDAMIDEMRAEPGADIVTPAVRLEGQDLADFLELKETSPASGTSVVFDNRRHALYFSKRVIPFMRQSGHAAIHRHIGLYAFRKESLDHYVRLPQTPLEMAEGLEQLRALEHGMTIKVAIVDYRGRSHGSVDSPEDVAFVERIIAREGELVEPRRP</sequence>
<dbReference type="InterPro" id="IPR004528">
    <property type="entry name" value="KdsB"/>
</dbReference>
<evidence type="ECO:0000256" key="2">
    <source>
        <dbReference type="ARBA" id="ARBA00022695"/>
    </source>
</evidence>
<keyword evidence="1 3" id="KW-0808">Transferase</keyword>